<dbReference type="STRING" id="1301098.PKB_3501"/>
<dbReference type="InterPro" id="IPR029033">
    <property type="entry name" value="His_PPase_superfam"/>
</dbReference>
<dbReference type="InterPro" id="IPR013078">
    <property type="entry name" value="His_Pase_superF_clade-1"/>
</dbReference>
<keyword evidence="1" id="KW-0812">Transmembrane</keyword>
<dbReference type="CDD" id="cd07040">
    <property type="entry name" value="HP"/>
    <property type="match status" value="1"/>
</dbReference>
<evidence type="ECO:0000313" key="2">
    <source>
        <dbReference type="EMBL" id="CDF84844.1"/>
    </source>
</evidence>
<keyword evidence="3" id="KW-1185">Reference proteome</keyword>
<protein>
    <recommendedName>
        <fullName evidence="4">Histidine phosphatase family protein</fullName>
    </recommendedName>
</protein>
<gene>
    <name evidence="2" type="ORF">PKB_3501</name>
</gene>
<dbReference type="eggNOG" id="COG0406">
    <property type="taxonomic scope" value="Bacteria"/>
</dbReference>
<dbReference type="EMBL" id="HG322950">
    <property type="protein sequence ID" value="CDF84844.1"/>
    <property type="molecule type" value="Genomic_DNA"/>
</dbReference>
<reference evidence="2 3" key="1">
    <citation type="submission" date="2013-03" db="EMBL/GenBank/DDBJ databases">
        <authorList>
            <person name="Linke B."/>
        </authorList>
    </citation>
    <scope>NUCLEOTIDE SEQUENCE [LARGE SCALE GENOMIC DNA]</scope>
    <source>
        <strain evidence="2 3">B13</strain>
    </source>
</reference>
<proteinExistence type="predicted"/>
<dbReference type="Pfam" id="PF00300">
    <property type="entry name" value="His_Phos_1"/>
    <property type="match status" value="1"/>
</dbReference>
<evidence type="ECO:0000256" key="1">
    <source>
        <dbReference type="SAM" id="Phobius"/>
    </source>
</evidence>
<dbReference type="Gene3D" id="3.40.50.1240">
    <property type="entry name" value="Phosphoglycerate mutase-like"/>
    <property type="match status" value="1"/>
</dbReference>
<dbReference type="PATRIC" id="fig|1301098.3.peg.3520"/>
<reference evidence="2 3" key="2">
    <citation type="submission" date="2014-05" db="EMBL/GenBank/DDBJ databases">
        <title>Genome sequence of the 3-chlorobenzoate degrading bacterium Pseudomonas knackmussii B13 shows multiple evidence for horizontal gene transfer.</title>
        <authorList>
            <person name="Miyazaki R."/>
            <person name="Bertelli C."/>
            <person name="Falquet L."/>
            <person name="Robinson-Rechavi M."/>
            <person name="Gharib W."/>
            <person name="Roy S."/>
            <person name="Van der Meer J.R."/>
        </authorList>
    </citation>
    <scope>NUCLEOTIDE SEQUENCE [LARGE SCALE GENOMIC DNA]</scope>
    <source>
        <strain evidence="2 3">B13</strain>
    </source>
</reference>
<organism evidence="2 3">
    <name type="scientific">Pseudomonas knackmussii (strain DSM 6978 / CCUG 54928 / LMG 23759 / B13)</name>
    <dbReference type="NCBI Taxonomy" id="1301098"/>
    <lineage>
        <taxon>Bacteria</taxon>
        <taxon>Pseudomonadati</taxon>
        <taxon>Pseudomonadota</taxon>
        <taxon>Gammaproteobacteria</taxon>
        <taxon>Pseudomonadales</taxon>
        <taxon>Pseudomonadaceae</taxon>
        <taxon>Pseudomonas</taxon>
    </lineage>
</organism>
<dbReference type="SUPFAM" id="SSF53254">
    <property type="entry name" value="Phosphoglycerate mutase-like"/>
    <property type="match status" value="1"/>
</dbReference>
<dbReference type="Proteomes" id="UP000025241">
    <property type="component" value="Chromosome I"/>
</dbReference>
<evidence type="ECO:0000313" key="3">
    <source>
        <dbReference type="Proteomes" id="UP000025241"/>
    </source>
</evidence>
<dbReference type="AlphaFoldDB" id="A0A024HJL9"/>
<dbReference type="HOGENOM" id="CLU_106705_0_0_6"/>
<accession>A0A024HJL9</accession>
<sequence>MAPSIRYAAGRAFRIIAREASCEVKSSPEAGRDKRLPLFKSRPFLAALLGGLGLLALGLGGAASFSGERDLKQLGPADLAAQWSHGDVVVLVRHAERCDRSSAPCMGAKDGITVRGGEMASTVGRDYRTFFGLDNADIYASPLTRTTQTADLMFGNVKPDQWWAADCKGKLLDNVLAHKASHRNLILVTHSECMEQLVQALDHHDIDTPDYASSLVLASDGKGGLQVVGKIDPDDWSKTQQLSQR</sequence>
<keyword evidence="1" id="KW-0472">Membrane</keyword>
<feature type="transmembrane region" description="Helical" evidence="1">
    <location>
        <begin position="44"/>
        <end position="65"/>
    </location>
</feature>
<evidence type="ECO:0008006" key="4">
    <source>
        <dbReference type="Google" id="ProtNLM"/>
    </source>
</evidence>
<keyword evidence="1" id="KW-1133">Transmembrane helix</keyword>
<dbReference type="KEGG" id="pkc:PKB_3501"/>
<name>A0A024HJL9_PSEKB</name>